<dbReference type="RefSeq" id="WP_205144391.1">
    <property type="nucleotide sequence ID" value="NZ_JAFBDN010000040.1"/>
</dbReference>
<reference evidence="2" key="1">
    <citation type="submission" date="2021-04" db="EMBL/GenBank/DDBJ databases">
        <title>Taxonomic assessment of Weissella genus.</title>
        <authorList>
            <person name="Fanelli F."/>
            <person name="Chieffi D."/>
            <person name="Dell'Aquila A."/>
            <person name="Gyu-Sung C."/>
            <person name="Franz C.M.A.P."/>
            <person name="Fusco V."/>
        </authorList>
    </citation>
    <scope>NUCLEOTIDE SEQUENCE</scope>
    <source>
        <strain evidence="2">LMG 25373</strain>
    </source>
</reference>
<dbReference type="EMBL" id="JAGMVS010000002">
    <property type="protein sequence ID" value="MCM2436368.1"/>
    <property type="molecule type" value="Genomic_DNA"/>
</dbReference>
<evidence type="ECO:0000256" key="1">
    <source>
        <dbReference type="SAM" id="Coils"/>
    </source>
</evidence>
<gene>
    <name evidence="2" type="ORF">KAK10_00100</name>
</gene>
<evidence type="ECO:0000313" key="3">
    <source>
        <dbReference type="Proteomes" id="UP001057481"/>
    </source>
</evidence>
<evidence type="ECO:0008006" key="4">
    <source>
        <dbReference type="Google" id="ProtNLM"/>
    </source>
</evidence>
<keyword evidence="3" id="KW-1185">Reference proteome</keyword>
<comment type="caution">
    <text evidence="2">The sequence shown here is derived from an EMBL/GenBank/DDBJ whole genome shotgun (WGS) entry which is preliminary data.</text>
</comment>
<evidence type="ECO:0000313" key="2">
    <source>
        <dbReference type="EMBL" id="MCM2436368.1"/>
    </source>
</evidence>
<name>A0ABT0VEV0_9LACO</name>
<sequence>MDSKEFNNVAEMLVYFDISKPTLYKRLSANGFKTSKRQFTVDELRLVKENQVKHNLTRTSVELEKLKAEIDELTKVNTKLTAKNEELSGQVADLLEQNKNESADFKKLLDQAQQLQLDLQQQLKAKDQLLIETSTPKGFWARLWGVRSRG</sequence>
<organism evidence="2 3">
    <name type="scientific">Periweissella beninensis</name>
    <dbReference type="NCBI Taxonomy" id="504936"/>
    <lineage>
        <taxon>Bacteria</taxon>
        <taxon>Bacillati</taxon>
        <taxon>Bacillota</taxon>
        <taxon>Bacilli</taxon>
        <taxon>Lactobacillales</taxon>
        <taxon>Lactobacillaceae</taxon>
        <taxon>Periweissella</taxon>
    </lineage>
</organism>
<feature type="coiled-coil region" evidence="1">
    <location>
        <begin position="49"/>
        <end position="132"/>
    </location>
</feature>
<keyword evidence="1" id="KW-0175">Coiled coil</keyword>
<accession>A0ABT0VEV0</accession>
<proteinExistence type="predicted"/>
<dbReference type="Proteomes" id="UP001057481">
    <property type="component" value="Unassembled WGS sequence"/>
</dbReference>
<protein>
    <recommendedName>
        <fullName evidence="4">DNA-binding protein</fullName>
    </recommendedName>
</protein>